<evidence type="ECO:0000256" key="2">
    <source>
        <dbReference type="ARBA" id="ARBA00023043"/>
    </source>
</evidence>
<feature type="repeat" description="ANK" evidence="3">
    <location>
        <begin position="470"/>
        <end position="502"/>
    </location>
</feature>
<dbReference type="PROSITE" id="PS50297">
    <property type="entry name" value="ANK_REP_REGION"/>
    <property type="match status" value="6"/>
</dbReference>
<evidence type="ECO:0000313" key="5">
    <source>
        <dbReference type="Proteomes" id="UP000794436"/>
    </source>
</evidence>
<feature type="repeat" description="ANK" evidence="3">
    <location>
        <begin position="406"/>
        <end position="438"/>
    </location>
</feature>
<dbReference type="SMART" id="SM00248">
    <property type="entry name" value="ANK"/>
    <property type="match status" value="11"/>
</dbReference>
<dbReference type="PANTHER" id="PTHR24198">
    <property type="entry name" value="ANKYRIN REPEAT AND PROTEIN KINASE DOMAIN-CONTAINING PROTEIN"/>
    <property type="match status" value="1"/>
</dbReference>
<dbReference type="PANTHER" id="PTHR24198:SF165">
    <property type="entry name" value="ANKYRIN REPEAT-CONTAINING PROTEIN-RELATED"/>
    <property type="match status" value="1"/>
</dbReference>
<feature type="repeat" description="ANK" evidence="3">
    <location>
        <begin position="128"/>
        <end position="161"/>
    </location>
</feature>
<dbReference type="PROSITE" id="PS50088">
    <property type="entry name" value="ANK_REPEAT"/>
    <property type="match status" value="7"/>
</dbReference>
<dbReference type="EMBL" id="SPLM01000001">
    <property type="protein sequence ID" value="TMW69527.1"/>
    <property type="molecule type" value="Genomic_DNA"/>
</dbReference>
<dbReference type="OrthoDB" id="194358at2759"/>
<feature type="repeat" description="ANK" evidence="3">
    <location>
        <begin position="366"/>
        <end position="398"/>
    </location>
</feature>
<comment type="caution">
    <text evidence="4">The sequence shown here is derived from an EMBL/GenBank/DDBJ whole genome shotgun (WGS) entry which is preliminary data.</text>
</comment>
<gene>
    <name evidence="4" type="ORF">Poli38472_001683</name>
</gene>
<dbReference type="Gene3D" id="1.25.40.20">
    <property type="entry name" value="Ankyrin repeat-containing domain"/>
    <property type="match status" value="5"/>
</dbReference>
<dbReference type="PRINTS" id="PR01415">
    <property type="entry name" value="ANKYRIN"/>
</dbReference>
<dbReference type="SUPFAM" id="SSF140860">
    <property type="entry name" value="Pseudo ankyrin repeat-like"/>
    <property type="match status" value="1"/>
</dbReference>
<dbReference type="Pfam" id="PF12796">
    <property type="entry name" value="Ank_2"/>
    <property type="match status" value="3"/>
</dbReference>
<proteinExistence type="predicted"/>
<keyword evidence="1" id="KW-0677">Repeat</keyword>
<accession>A0A8K1FS02</accession>
<dbReference type="Pfam" id="PF13606">
    <property type="entry name" value="Ank_3"/>
    <property type="match status" value="1"/>
</dbReference>
<organism evidence="4 5">
    <name type="scientific">Pythium oligandrum</name>
    <name type="common">Mycoparasitic fungus</name>
    <dbReference type="NCBI Taxonomy" id="41045"/>
    <lineage>
        <taxon>Eukaryota</taxon>
        <taxon>Sar</taxon>
        <taxon>Stramenopiles</taxon>
        <taxon>Oomycota</taxon>
        <taxon>Peronosporomycetes</taxon>
        <taxon>Pythiales</taxon>
        <taxon>Pythiaceae</taxon>
        <taxon>Pythium</taxon>
    </lineage>
</organism>
<name>A0A8K1FS02_PYTOL</name>
<dbReference type="SUPFAM" id="SSF48403">
    <property type="entry name" value="Ankyrin repeat"/>
    <property type="match status" value="2"/>
</dbReference>
<dbReference type="Pfam" id="PF13857">
    <property type="entry name" value="Ank_5"/>
    <property type="match status" value="1"/>
</dbReference>
<dbReference type="Pfam" id="PF00023">
    <property type="entry name" value="Ank"/>
    <property type="match status" value="1"/>
</dbReference>
<keyword evidence="5" id="KW-1185">Reference proteome</keyword>
<dbReference type="InterPro" id="IPR002110">
    <property type="entry name" value="Ankyrin_rpt"/>
</dbReference>
<feature type="repeat" description="ANK" evidence="3">
    <location>
        <begin position="162"/>
        <end position="194"/>
    </location>
</feature>
<evidence type="ECO:0000256" key="3">
    <source>
        <dbReference type="PROSITE-ProRule" id="PRU00023"/>
    </source>
</evidence>
<feature type="repeat" description="ANK" evidence="3">
    <location>
        <begin position="227"/>
        <end position="259"/>
    </location>
</feature>
<evidence type="ECO:0000256" key="1">
    <source>
        <dbReference type="ARBA" id="ARBA00022737"/>
    </source>
</evidence>
<feature type="repeat" description="ANK" evidence="3">
    <location>
        <begin position="35"/>
        <end position="67"/>
    </location>
</feature>
<dbReference type="AlphaFoldDB" id="A0A8K1FS02"/>
<reference evidence="4" key="1">
    <citation type="submission" date="2019-03" db="EMBL/GenBank/DDBJ databases">
        <title>Long read genome sequence of the mycoparasitic Pythium oligandrum ATCC 38472 isolated from sugarbeet rhizosphere.</title>
        <authorList>
            <person name="Gaulin E."/>
        </authorList>
    </citation>
    <scope>NUCLEOTIDE SEQUENCE</scope>
    <source>
        <strain evidence="4">ATCC 38472_TT</strain>
    </source>
</reference>
<sequence length="554" mass="60786">MEGMVDMSSLEFTKCNEDVFNALLDHGAATATFAKGGSMLHRACERGHVLMINALIAHGCDVNGVAMGEPVFIICMTQFITSSIAQKWREYSSITVQMSTSKASKGGSSEKVEELLDIGVEPLVDLKDGKTALYVACLEYGSVALMRVLLEYGADANLVYRGERTIVHWASFYDLQDKVELLLAHGVDINAVDERGSTALLLAVHHVDIATVLLQYGADPYVLCGKEGSTILHLACERGLLDTVNALLAYGMDLNVVDAYGKMPLAVCLFWKEKRAKYWDALETAYALMSRGAEYEGSRENFWSVPKKDRPVATIVAMCVQHWSSEQLEDEPALTEALRRAYEQGGLEELERLLAQDANVHSYEPGGETYLHWATRHGQVEVVKLLVAYGADVNVPNRDGRTGIVNSLTPLRAATYSSNMEMVDVLLAHGADPHVTSREGDTLLHGSWDSGAIVRALLAHGADANTMTRRGRTVLHVAAYYARLEKLDELLTHGVDVNARDMDGSTPLHFALHNEAAVVKLLESGADVYALNDVLRAAILVQAIDWDEYEREVS</sequence>
<keyword evidence="2 3" id="KW-0040">ANK repeat</keyword>
<dbReference type="Proteomes" id="UP000794436">
    <property type="component" value="Unassembled WGS sequence"/>
</dbReference>
<dbReference type="GO" id="GO:0005737">
    <property type="term" value="C:cytoplasm"/>
    <property type="evidence" value="ECO:0007669"/>
    <property type="project" value="TreeGrafter"/>
</dbReference>
<dbReference type="InterPro" id="IPR036770">
    <property type="entry name" value="Ankyrin_rpt-contain_sf"/>
</dbReference>
<protein>
    <recommendedName>
        <fullName evidence="6">Ankyrin repeat protein</fullName>
    </recommendedName>
</protein>
<evidence type="ECO:0008006" key="6">
    <source>
        <dbReference type="Google" id="ProtNLM"/>
    </source>
</evidence>
<evidence type="ECO:0000313" key="4">
    <source>
        <dbReference type="EMBL" id="TMW69527.1"/>
    </source>
</evidence>